<sequence>MDQASKLRSAILKKNSYNYINNKSNNENEPRVICISSGKGGVGKSNFTLNLALALKKKGSRVLIIDADLGLANIEILLGISPKLGLVDLVKDNVNIEDIIIEGPLGIKIISGGAGISDIVDLPLYKLNKILNNIAYLKNYADFMLIDTGAGISKSVISFISASEEIIVVSTPEPTAIADAYALIKVISKESTSKIISLVVNKADTKKEAENTFNKLSLVSKKFLYKNIEYLGYISNDKNVQTCVKRQIPFYIGAPNSLASQNIDNICNKLLGKKENNKLFSSFVKKLSGLFFSNRG</sequence>
<accession>A0A1M5NU58</accession>
<dbReference type="CDD" id="cd02038">
    <property type="entry name" value="FlhG-like"/>
    <property type="match status" value="1"/>
</dbReference>
<proteinExistence type="predicted"/>
<keyword evidence="3" id="KW-0282">Flagellum</keyword>
<dbReference type="AlphaFoldDB" id="A0A1M5NU58"/>
<dbReference type="PANTHER" id="PTHR43384:SF4">
    <property type="entry name" value="CELLULOSE BIOSYNTHESIS PROTEIN BCSQ-RELATED"/>
    <property type="match status" value="1"/>
</dbReference>
<dbReference type="Proteomes" id="UP000242520">
    <property type="component" value="Unassembled WGS sequence"/>
</dbReference>
<keyword evidence="4" id="KW-1185">Reference proteome</keyword>
<dbReference type="InterPro" id="IPR027417">
    <property type="entry name" value="P-loop_NTPase"/>
</dbReference>
<dbReference type="EMBL" id="FQXH01000005">
    <property type="protein sequence ID" value="SHG93062.1"/>
    <property type="molecule type" value="Genomic_DNA"/>
</dbReference>
<dbReference type="Pfam" id="PF10609">
    <property type="entry name" value="ParA"/>
    <property type="match status" value="1"/>
</dbReference>
<dbReference type="InterPro" id="IPR033875">
    <property type="entry name" value="FlhG"/>
</dbReference>
<dbReference type="InterPro" id="IPR033756">
    <property type="entry name" value="YlxH/NBP35"/>
</dbReference>
<evidence type="ECO:0000256" key="2">
    <source>
        <dbReference type="ARBA" id="ARBA00022840"/>
    </source>
</evidence>
<keyword evidence="2" id="KW-0067">ATP-binding</keyword>
<gene>
    <name evidence="3" type="ORF">SAMN02744040_00222</name>
</gene>
<dbReference type="GO" id="GO:0005524">
    <property type="term" value="F:ATP binding"/>
    <property type="evidence" value="ECO:0007669"/>
    <property type="project" value="UniProtKB-KW"/>
</dbReference>
<organism evidence="3 4">
    <name type="scientific">Tepidibacter thalassicus DSM 15285</name>
    <dbReference type="NCBI Taxonomy" id="1123350"/>
    <lineage>
        <taxon>Bacteria</taxon>
        <taxon>Bacillati</taxon>
        <taxon>Bacillota</taxon>
        <taxon>Clostridia</taxon>
        <taxon>Peptostreptococcales</taxon>
        <taxon>Peptostreptococcaceae</taxon>
        <taxon>Tepidibacter</taxon>
    </lineage>
</organism>
<evidence type="ECO:0000313" key="4">
    <source>
        <dbReference type="Proteomes" id="UP000242520"/>
    </source>
</evidence>
<evidence type="ECO:0000256" key="1">
    <source>
        <dbReference type="ARBA" id="ARBA00022741"/>
    </source>
</evidence>
<dbReference type="STRING" id="1123350.SAMN02744040_00222"/>
<dbReference type="OrthoDB" id="9816297at2"/>
<dbReference type="PIRSF" id="PIRSF003092">
    <property type="entry name" value="MinD"/>
    <property type="match status" value="1"/>
</dbReference>
<dbReference type="RefSeq" id="WP_084601873.1">
    <property type="nucleotide sequence ID" value="NZ_FQXH01000005.1"/>
</dbReference>
<dbReference type="PANTHER" id="PTHR43384">
    <property type="entry name" value="SEPTUM SITE-DETERMINING PROTEIN MIND HOMOLOG, CHLOROPLASTIC-RELATED"/>
    <property type="match status" value="1"/>
</dbReference>
<keyword evidence="1" id="KW-0547">Nucleotide-binding</keyword>
<dbReference type="InterPro" id="IPR050625">
    <property type="entry name" value="ParA/MinD_ATPase"/>
</dbReference>
<dbReference type="InterPro" id="IPR025501">
    <property type="entry name" value="MinD_FleN"/>
</dbReference>
<dbReference type="GO" id="GO:0005829">
    <property type="term" value="C:cytosol"/>
    <property type="evidence" value="ECO:0007669"/>
    <property type="project" value="TreeGrafter"/>
</dbReference>
<dbReference type="Gene3D" id="3.40.50.300">
    <property type="entry name" value="P-loop containing nucleotide triphosphate hydrolases"/>
    <property type="match status" value="1"/>
</dbReference>
<dbReference type="GO" id="GO:0051782">
    <property type="term" value="P:negative regulation of cell division"/>
    <property type="evidence" value="ECO:0007669"/>
    <property type="project" value="TreeGrafter"/>
</dbReference>
<reference evidence="4" key="1">
    <citation type="submission" date="2016-11" db="EMBL/GenBank/DDBJ databases">
        <authorList>
            <person name="Varghese N."/>
            <person name="Submissions S."/>
        </authorList>
    </citation>
    <scope>NUCLEOTIDE SEQUENCE [LARGE SCALE GENOMIC DNA]</scope>
    <source>
        <strain evidence="4">DSM 15285</strain>
    </source>
</reference>
<protein>
    <submittedName>
        <fullName evidence="3">Flagellar biosynthesis protein FlhG</fullName>
    </submittedName>
</protein>
<keyword evidence="3" id="KW-0966">Cell projection</keyword>
<dbReference type="GO" id="GO:0016887">
    <property type="term" value="F:ATP hydrolysis activity"/>
    <property type="evidence" value="ECO:0007669"/>
    <property type="project" value="TreeGrafter"/>
</dbReference>
<name>A0A1M5NU58_9FIRM</name>
<evidence type="ECO:0000313" key="3">
    <source>
        <dbReference type="EMBL" id="SHG93062.1"/>
    </source>
</evidence>
<dbReference type="GO" id="GO:0009898">
    <property type="term" value="C:cytoplasmic side of plasma membrane"/>
    <property type="evidence" value="ECO:0007669"/>
    <property type="project" value="TreeGrafter"/>
</dbReference>
<dbReference type="SUPFAM" id="SSF52540">
    <property type="entry name" value="P-loop containing nucleoside triphosphate hydrolases"/>
    <property type="match status" value="1"/>
</dbReference>
<keyword evidence="3" id="KW-0969">Cilium</keyword>